<dbReference type="EMBL" id="CM000760">
    <property type="protein sequence ID" value="KXG39112.1"/>
    <property type="molecule type" value="Genomic_DNA"/>
</dbReference>
<dbReference type="InterPro" id="IPR001005">
    <property type="entry name" value="SANT/Myb"/>
</dbReference>
<keyword evidence="3" id="KW-1185">Reference proteome</keyword>
<sequence>MLFTHEANADQFDLLSYGNLRGVEASRNSEESNFGNDLKDGSSVFSENFSSSCLPCENYQSATIDHEKRPFSDVKPCQVACKRPKQTDHNTWLYSFEEDPLTSEVGISSPALADGLVETKQPNDIHAINGATTCSGSSDIPCLNHDQSVLVESLDVPDWATCFPGYFEDCGPVATYNHVDDIGSPVHEYLPRKGVPIGPEHQADIPEWRPRISMIVPGTSEFCADLDCSSASTSESVTRGDDYVSESDKWIRCCVVPMMSCSSLVDWAGDNKIDCNCSDEGSTRCSRQHIIEARDSLKMSLGQDTFRELGLCEMGEDVAQRWTDDEEKLFQRVVFLNPVSLGKNFWDHLPDAFPGKTSQELVSYYFNVFMLRKRAQQNRSDVLRVDSDDDELHGEPLVEREEGDPAVESSIHEHFVSNSLPMDDDHKEFEGAQFDGSLCEKSVYNAGDCRHLPNQMPADSNTVSTAQDVYGQDNGAQCEEFHMSLPNDT</sequence>
<evidence type="ECO:0000256" key="1">
    <source>
        <dbReference type="SAM" id="MobiDB-lite"/>
    </source>
</evidence>
<dbReference type="STRING" id="4558.A0A1B6QMG1"/>
<feature type="region of interest" description="Disordered" evidence="1">
    <location>
        <begin position="385"/>
        <end position="406"/>
    </location>
</feature>
<dbReference type="CDD" id="cd00167">
    <property type="entry name" value="SANT"/>
    <property type="match status" value="1"/>
</dbReference>
<evidence type="ECO:0000313" key="2">
    <source>
        <dbReference type="EMBL" id="KXG39112.1"/>
    </source>
</evidence>
<dbReference type="InParanoid" id="A0A1B6QMG1"/>
<evidence type="ECO:0000313" key="3">
    <source>
        <dbReference type="Proteomes" id="UP000000768"/>
    </source>
</evidence>
<organism evidence="2 3">
    <name type="scientific">Sorghum bicolor</name>
    <name type="common">Sorghum</name>
    <name type="synonym">Sorghum vulgare</name>
    <dbReference type="NCBI Taxonomy" id="4558"/>
    <lineage>
        <taxon>Eukaryota</taxon>
        <taxon>Viridiplantae</taxon>
        <taxon>Streptophyta</taxon>
        <taxon>Embryophyta</taxon>
        <taxon>Tracheophyta</taxon>
        <taxon>Spermatophyta</taxon>
        <taxon>Magnoliopsida</taxon>
        <taxon>Liliopsida</taxon>
        <taxon>Poales</taxon>
        <taxon>Poaceae</taxon>
        <taxon>PACMAD clade</taxon>
        <taxon>Panicoideae</taxon>
        <taxon>Andropogonodae</taxon>
        <taxon>Andropogoneae</taxon>
        <taxon>Sorghinae</taxon>
        <taxon>Sorghum</taxon>
    </lineage>
</organism>
<name>A0A1B6QMG1_SORBI</name>
<reference evidence="2 3" key="1">
    <citation type="journal article" date="2009" name="Nature">
        <title>The Sorghum bicolor genome and the diversification of grasses.</title>
        <authorList>
            <person name="Paterson A.H."/>
            <person name="Bowers J.E."/>
            <person name="Bruggmann R."/>
            <person name="Dubchak I."/>
            <person name="Grimwood J."/>
            <person name="Gundlach H."/>
            <person name="Haberer G."/>
            <person name="Hellsten U."/>
            <person name="Mitros T."/>
            <person name="Poliakov A."/>
            <person name="Schmutz J."/>
            <person name="Spannagl M."/>
            <person name="Tang H."/>
            <person name="Wang X."/>
            <person name="Wicker T."/>
            <person name="Bharti A.K."/>
            <person name="Chapman J."/>
            <person name="Feltus F.A."/>
            <person name="Gowik U."/>
            <person name="Grigoriev I.V."/>
            <person name="Lyons E."/>
            <person name="Maher C.A."/>
            <person name="Martis M."/>
            <person name="Narechania A."/>
            <person name="Otillar R.P."/>
            <person name="Penning B.W."/>
            <person name="Salamov A.A."/>
            <person name="Wang Y."/>
            <person name="Zhang L."/>
            <person name="Carpita N.C."/>
            <person name="Freeling M."/>
            <person name="Gingle A.R."/>
            <person name="Hash C.T."/>
            <person name="Keller B."/>
            <person name="Klein P."/>
            <person name="Kresovich S."/>
            <person name="McCann M.C."/>
            <person name="Ming R."/>
            <person name="Peterson D.G."/>
            <person name="Mehboob-ur-Rahman"/>
            <person name="Ware D."/>
            <person name="Westhoff P."/>
            <person name="Mayer K.F."/>
            <person name="Messing J."/>
            <person name="Rokhsar D.S."/>
        </authorList>
    </citation>
    <scope>NUCLEOTIDE SEQUENCE [LARGE SCALE GENOMIC DNA]</scope>
    <source>
        <strain evidence="3">cv. BTx623</strain>
    </source>
</reference>
<reference evidence="3" key="2">
    <citation type="journal article" date="2018" name="Plant J.">
        <title>The Sorghum bicolor reference genome: improved assembly, gene annotations, a transcriptome atlas, and signatures of genome organization.</title>
        <authorList>
            <person name="McCormick R.F."/>
            <person name="Truong S.K."/>
            <person name="Sreedasyam A."/>
            <person name="Jenkins J."/>
            <person name="Shu S."/>
            <person name="Sims D."/>
            <person name="Kennedy M."/>
            <person name="Amirebrahimi M."/>
            <person name="Weers B.D."/>
            <person name="McKinley B."/>
            <person name="Mattison A."/>
            <person name="Morishige D.T."/>
            <person name="Grimwood J."/>
            <person name="Schmutz J."/>
            <person name="Mullet J.E."/>
        </authorList>
    </citation>
    <scope>NUCLEOTIDE SEQUENCE [LARGE SCALE GENOMIC DNA]</scope>
    <source>
        <strain evidence="3">cv. BTx623</strain>
    </source>
</reference>
<dbReference type="PANTHER" id="PTHR46872:SF18">
    <property type="entry name" value="OS03G0425800 PROTEIN"/>
    <property type="match status" value="1"/>
</dbReference>
<dbReference type="Gramene" id="KXG39112">
    <property type="protein sequence ID" value="KXG39112"/>
    <property type="gene ID" value="SORBI_3001G333800"/>
</dbReference>
<protein>
    <recommendedName>
        <fullName evidence="4">Myb-like domain-containing protein</fullName>
    </recommendedName>
</protein>
<gene>
    <name evidence="2" type="ORF">SORBI_3001G333800</name>
</gene>
<dbReference type="FunCoup" id="A0A1B6QMG1">
    <property type="interactions" value="1918"/>
</dbReference>
<accession>A0A1B6QMG1</accession>
<dbReference type="PANTHER" id="PTHR46872">
    <property type="entry name" value="DNA BINDING PROTEIN"/>
    <property type="match status" value="1"/>
</dbReference>
<proteinExistence type="predicted"/>
<dbReference type="ExpressionAtlas" id="A0A1B6QMG1">
    <property type="expression patterns" value="baseline and differential"/>
</dbReference>
<evidence type="ECO:0008006" key="4">
    <source>
        <dbReference type="Google" id="ProtNLM"/>
    </source>
</evidence>
<dbReference type="OrthoDB" id="1908944at2759"/>
<dbReference type="AlphaFoldDB" id="A0A1B6QMG1"/>
<dbReference type="OMA" id="GVQCAEF"/>
<dbReference type="Proteomes" id="UP000000768">
    <property type="component" value="Chromosome 1"/>
</dbReference>
<dbReference type="eggNOG" id="ENOG502QSPI">
    <property type="taxonomic scope" value="Eukaryota"/>
</dbReference>